<dbReference type="InterPro" id="IPR036249">
    <property type="entry name" value="Thioredoxin-like_sf"/>
</dbReference>
<name>A0A366H1T5_9BURK</name>
<dbReference type="AlphaFoldDB" id="A0A366H1T5"/>
<dbReference type="Pfam" id="PF01257">
    <property type="entry name" value="2Fe-2S_thioredx"/>
    <property type="match status" value="1"/>
</dbReference>
<gene>
    <name evidence="1" type="ORF">DFR37_12319</name>
</gene>
<evidence type="ECO:0000313" key="2">
    <source>
        <dbReference type="Proteomes" id="UP000253628"/>
    </source>
</evidence>
<sequence length="113" mass="12367">MPMEIYVCNNIDCKNRGSERVVQALKTEFSQPTDVAVHIHKYLCFSACNSGPNVIIPDRRCWLSAVSEDDAGIVRAVLEGAAPPARLQEKNTPELEAMILGIIDAGLLEPEDS</sequence>
<dbReference type="Gene3D" id="3.40.30.10">
    <property type="entry name" value="Glutaredoxin"/>
    <property type="match status" value="1"/>
</dbReference>
<proteinExistence type="predicted"/>
<reference evidence="1 2" key="1">
    <citation type="submission" date="2018-06" db="EMBL/GenBank/DDBJ databases">
        <title>Genomic Encyclopedia of Type Strains, Phase IV (KMG-IV): sequencing the most valuable type-strain genomes for metagenomic binning, comparative biology and taxonomic classification.</title>
        <authorList>
            <person name="Goeker M."/>
        </authorList>
    </citation>
    <scope>NUCLEOTIDE SEQUENCE [LARGE SCALE GENOMIC DNA]</scope>
    <source>
        <strain evidence="1 2">DSM 25520</strain>
    </source>
</reference>
<comment type="caution">
    <text evidence="1">The sequence shown here is derived from an EMBL/GenBank/DDBJ whole genome shotgun (WGS) entry which is preliminary data.</text>
</comment>
<dbReference type="Proteomes" id="UP000253628">
    <property type="component" value="Unassembled WGS sequence"/>
</dbReference>
<accession>A0A366H1T5</accession>
<dbReference type="SUPFAM" id="SSF52833">
    <property type="entry name" value="Thioredoxin-like"/>
    <property type="match status" value="1"/>
</dbReference>
<evidence type="ECO:0000313" key="1">
    <source>
        <dbReference type="EMBL" id="RBP34991.1"/>
    </source>
</evidence>
<protein>
    <submittedName>
        <fullName evidence="1">(2Fe-2S) ferredoxin</fullName>
    </submittedName>
</protein>
<dbReference type="EMBL" id="QNRQ01000023">
    <property type="protein sequence ID" value="RBP34991.1"/>
    <property type="molecule type" value="Genomic_DNA"/>
</dbReference>
<dbReference type="CDD" id="cd02980">
    <property type="entry name" value="TRX_Fd_family"/>
    <property type="match status" value="1"/>
</dbReference>
<organism evidence="1 2">
    <name type="scientific">Eoetvoesiella caeni</name>
    <dbReference type="NCBI Taxonomy" id="645616"/>
    <lineage>
        <taxon>Bacteria</taxon>
        <taxon>Pseudomonadati</taxon>
        <taxon>Pseudomonadota</taxon>
        <taxon>Betaproteobacteria</taxon>
        <taxon>Burkholderiales</taxon>
        <taxon>Alcaligenaceae</taxon>
        <taxon>Eoetvoesiella</taxon>
    </lineage>
</organism>
<keyword evidence="2" id="KW-1185">Reference proteome</keyword>